<dbReference type="GO" id="GO:0005794">
    <property type="term" value="C:Golgi apparatus"/>
    <property type="evidence" value="ECO:0007669"/>
    <property type="project" value="TreeGrafter"/>
</dbReference>
<gene>
    <name evidence="9" type="ORF">MKW94_012273</name>
    <name evidence="10" type="ORF">MKW94_019679</name>
</gene>
<dbReference type="PANTHER" id="PTHR19317:SF0">
    <property type="entry name" value="PRENYLATED RAB ACCEPTOR PROTEIN 1"/>
    <property type="match status" value="1"/>
</dbReference>
<dbReference type="PANTHER" id="PTHR19317">
    <property type="entry name" value="PRENYLATED RAB ACCEPTOR 1-RELATED"/>
    <property type="match status" value="1"/>
</dbReference>
<feature type="region of interest" description="Disordered" evidence="8">
    <location>
        <begin position="1"/>
        <end position="23"/>
    </location>
</feature>
<evidence type="ECO:0000313" key="9">
    <source>
        <dbReference type="EMBL" id="MCL7026132.1"/>
    </source>
</evidence>
<keyword evidence="6 7" id="KW-0472">Membrane</keyword>
<dbReference type="GO" id="GO:0016020">
    <property type="term" value="C:membrane"/>
    <property type="evidence" value="ECO:0007669"/>
    <property type="project" value="UniProtKB-SubCell"/>
</dbReference>
<keyword evidence="4 7" id="KW-0812">Transmembrane</keyword>
<name>A0AA42B1S5_PAPNU</name>
<dbReference type="Proteomes" id="UP001177140">
    <property type="component" value="Unassembled WGS sequence"/>
</dbReference>
<protein>
    <recommendedName>
        <fullName evidence="7">PRA1 family protein</fullName>
    </recommendedName>
</protein>
<evidence type="ECO:0000256" key="3">
    <source>
        <dbReference type="ARBA" id="ARBA00006483"/>
    </source>
</evidence>
<comment type="subcellular location">
    <subcellularLocation>
        <location evidence="2 7">Membrane</location>
        <topology evidence="2 7">Multi-pass membrane protein</topology>
    </subcellularLocation>
</comment>
<comment type="similarity">
    <text evidence="3 7">Belongs to the PRA1 family.</text>
</comment>
<evidence type="ECO:0000256" key="8">
    <source>
        <dbReference type="SAM" id="MobiDB-lite"/>
    </source>
</evidence>
<keyword evidence="5 7" id="KW-1133">Transmembrane helix</keyword>
<sequence>MASPPNLPISNPQTTTAVEGSQPPIATPAFRLFINHLTDTVRNGFAQRRPWSELVDRSSFSRPDSLSESLSRARKNFTYFRVNYLTILAGVVAFSLITNPISLLVLGGLLAAWIFLYLFRPSDPPLVLFGRTFTDKETLGLLSVSSVVVIFLTSVGSLLISAVLIGLGIVFAHGAMRVPEDLFLDEPEQANVGFLSILGLAGAAASNPSPPPPTVSGRV</sequence>
<feature type="transmembrane region" description="Helical" evidence="7">
    <location>
        <begin position="139"/>
        <end position="172"/>
    </location>
</feature>
<evidence type="ECO:0000256" key="4">
    <source>
        <dbReference type="ARBA" id="ARBA00022692"/>
    </source>
</evidence>
<reference evidence="10" key="1">
    <citation type="submission" date="2022-03" db="EMBL/GenBank/DDBJ databases">
        <title>A functionally conserved STORR gene fusion in Papaver species that diverged 16.8 million years ago.</title>
        <authorList>
            <person name="Catania T."/>
        </authorList>
    </citation>
    <scope>NUCLEOTIDE SEQUENCE</scope>
    <source>
        <strain evidence="10">S-191538</strain>
    </source>
</reference>
<dbReference type="InterPro" id="IPR004895">
    <property type="entry name" value="Prenylated_rab_accept_PRA1"/>
</dbReference>
<dbReference type="GO" id="GO:0005783">
    <property type="term" value="C:endoplasmic reticulum"/>
    <property type="evidence" value="ECO:0007669"/>
    <property type="project" value="TreeGrafter"/>
</dbReference>
<keyword evidence="11" id="KW-1185">Reference proteome</keyword>
<evidence type="ECO:0000256" key="5">
    <source>
        <dbReference type="ARBA" id="ARBA00022989"/>
    </source>
</evidence>
<dbReference type="EMBL" id="JAJJMA010290683">
    <property type="protein sequence ID" value="MCL7047221.1"/>
    <property type="molecule type" value="Genomic_DNA"/>
</dbReference>
<dbReference type="Pfam" id="PF03208">
    <property type="entry name" value="PRA1"/>
    <property type="match status" value="1"/>
</dbReference>
<feature type="compositionally biased region" description="Polar residues" evidence="8">
    <location>
        <begin position="8"/>
        <end position="19"/>
    </location>
</feature>
<evidence type="ECO:0000256" key="6">
    <source>
        <dbReference type="ARBA" id="ARBA00023136"/>
    </source>
</evidence>
<keyword evidence="7" id="KW-0813">Transport</keyword>
<accession>A0AA42B1S5</accession>
<dbReference type="GO" id="GO:0016192">
    <property type="term" value="P:vesicle-mediated transport"/>
    <property type="evidence" value="ECO:0007669"/>
    <property type="project" value="TreeGrafter"/>
</dbReference>
<comment type="caution">
    <text evidence="10">The sequence shown here is derived from an EMBL/GenBank/DDBJ whole genome shotgun (WGS) entry which is preliminary data.</text>
</comment>
<organism evidence="10 11">
    <name type="scientific">Papaver nudicaule</name>
    <name type="common">Iceland poppy</name>
    <dbReference type="NCBI Taxonomy" id="74823"/>
    <lineage>
        <taxon>Eukaryota</taxon>
        <taxon>Viridiplantae</taxon>
        <taxon>Streptophyta</taxon>
        <taxon>Embryophyta</taxon>
        <taxon>Tracheophyta</taxon>
        <taxon>Spermatophyta</taxon>
        <taxon>Magnoliopsida</taxon>
        <taxon>Ranunculales</taxon>
        <taxon>Papaveraceae</taxon>
        <taxon>Papaveroideae</taxon>
        <taxon>Papaver</taxon>
    </lineage>
</organism>
<evidence type="ECO:0000256" key="7">
    <source>
        <dbReference type="RuleBase" id="RU363107"/>
    </source>
</evidence>
<evidence type="ECO:0000256" key="2">
    <source>
        <dbReference type="ARBA" id="ARBA00004141"/>
    </source>
</evidence>
<dbReference type="AlphaFoldDB" id="A0AA42B1S5"/>
<evidence type="ECO:0000313" key="11">
    <source>
        <dbReference type="Proteomes" id="UP001177140"/>
    </source>
</evidence>
<evidence type="ECO:0000313" key="10">
    <source>
        <dbReference type="EMBL" id="MCL7047221.1"/>
    </source>
</evidence>
<evidence type="ECO:0000256" key="1">
    <source>
        <dbReference type="ARBA" id="ARBA00002501"/>
    </source>
</evidence>
<comment type="function">
    <text evidence="1 7">May be involved in both secretory and endocytic intracellular trafficking in the endosomal/prevacuolar compartments.</text>
</comment>
<dbReference type="EMBL" id="JAJJMA010053085">
    <property type="protein sequence ID" value="MCL7026132.1"/>
    <property type="molecule type" value="Genomic_DNA"/>
</dbReference>
<proteinExistence type="inferred from homology"/>
<feature type="transmembrane region" description="Helical" evidence="7">
    <location>
        <begin position="79"/>
        <end position="97"/>
    </location>
</feature>